<gene>
    <name evidence="1" type="ORF">JOC73_001332</name>
</gene>
<proteinExistence type="predicted"/>
<sequence>MTKTLSIRNFKLELNITRDKDSSENLKKHKIGREIEVGMLYDTIEKEKQETLTKIHWITHLIN</sequence>
<protein>
    <submittedName>
        <fullName evidence="1">Uncharacterized protein</fullName>
    </submittedName>
</protein>
<accession>A0ABS2NPD8</accession>
<comment type="caution">
    <text evidence="1">The sequence shown here is derived from an EMBL/GenBank/DDBJ whole genome shotgun (WGS) entry which is preliminary data.</text>
</comment>
<keyword evidence="2" id="KW-1185">Reference proteome</keyword>
<evidence type="ECO:0000313" key="2">
    <source>
        <dbReference type="Proteomes" id="UP001314796"/>
    </source>
</evidence>
<name>A0ABS2NPD8_9FIRM</name>
<evidence type="ECO:0000313" key="1">
    <source>
        <dbReference type="EMBL" id="MBM7614813.1"/>
    </source>
</evidence>
<dbReference type="Proteomes" id="UP001314796">
    <property type="component" value="Unassembled WGS sequence"/>
</dbReference>
<organism evidence="1 2">
    <name type="scientific">Alkaliphilus hydrothermalis</name>
    <dbReference type="NCBI Taxonomy" id="1482730"/>
    <lineage>
        <taxon>Bacteria</taxon>
        <taxon>Bacillati</taxon>
        <taxon>Bacillota</taxon>
        <taxon>Clostridia</taxon>
        <taxon>Peptostreptococcales</taxon>
        <taxon>Natronincolaceae</taxon>
        <taxon>Alkaliphilus</taxon>
    </lineage>
</organism>
<dbReference type="EMBL" id="JAFBEE010000007">
    <property type="protein sequence ID" value="MBM7614813.1"/>
    <property type="molecule type" value="Genomic_DNA"/>
</dbReference>
<dbReference type="RefSeq" id="WP_204401396.1">
    <property type="nucleotide sequence ID" value="NZ_JAFBEE010000007.1"/>
</dbReference>
<reference evidence="1 2" key="1">
    <citation type="submission" date="2021-01" db="EMBL/GenBank/DDBJ databases">
        <title>Genomic Encyclopedia of Type Strains, Phase IV (KMG-IV): sequencing the most valuable type-strain genomes for metagenomic binning, comparative biology and taxonomic classification.</title>
        <authorList>
            <person name="Goeker M."/>
        </authorList>
    </citation>
    <scope>NUCLEOTIDE SEQUENCE [LARGE SCALE GENOMIC DNA]</scope>
    <source>
        <strain evidence="1 2">DSM 25890</strain>
    </source>
</reference>